<dbReference type="PANTHER" id="PTHR20961">
    <property type="entry name" value="GLYCOSYLTRANSFERASE"/>
    <property type="match status" value="1"/>
</dbReference>
<keyword evidence="6" id="KW-1185">Reference proteome</keyword>
<dbReference type="InterPro" id="IPR049625">
    <property type="entry name" value="Glyco_transf_61_cat"/>
</dbReference>
<dbReference type="AlphaFoldDB" id="A0A5B2W1R1"/>
<evidence type="ECO:0000256" key="2">
    <source>
        <dbReference type="ARBA" id="ARBA00022679"/>
    </source>
</evidence>
<keyword evidence="2 5" id="KW-0808">Transferase</keyword>
<reference evidence="5 6" key="2">
    <citation type="submission" date="2019-09" db="EMBL/GenBank/DDBJ databases">
        <authorList>
            <person name="Jin C."/>
        </authorList>
    </citation>
    <scope>NUCLEOTIDE SEQUENCE [LARGE SCALE GENOMIC DNA]</scope>
    <source>
        <strain evidence="5 6">BN140078</strain>
    </source>
</reference>
<comment type="caution">
    <text evidence="5">The sequence shown here is derived from an EMBL/GenBank/DDBJ whole genome shotgun (WGS) entry which is preliminary data.</text>
</comment>
<dbReference type="Proteomes" id="UP000324611">
    <property type="component" value="Unassembled WGS sequence"/>
</dbReference>
<dbReference type="RefSeq" id="WP_149836107.1">
    <property type="nucleotide sequence ID" value="NZ_VUOC01000001.1"/>
</dbReference>
<dbReference type="GO" id="GO:0016757">
    <property type="term" value="F:glycosyltransferase activity"/>
    <property type="evidence" value="ECO:0007669"/>
    <property type="project" value="UniProtKB-KW"/>
</dbReference>
<gene>
    <name evidence="5" type="ORF">F0L74_01680</name>
</gene>
<organism evidence="5 6">
    <name type="scientific">Chitinophaga agrisoli</name>
    <dbReference type="NCBI Taxonomy" id="2607653"/>
    <lineage>
        <taxon>Bacteria</taxon>
        <taxon>Pseudomonadati</taxon>
        <taxon>Bacteroidota</taxon>
        <taxon>Chitinophagia</taxon>
        <taxon>Chitinophagales</taxon>
        <taxon>Chitinophagaceae</taxon>
        <taxon>Chitinophaga</taxon>
    </lineage>
</organism>
<dbReference type="EMBL" id="VUOC01000001">
    <property type="protein sequence ID" value="KAA2244710.1"/>
    <property type="molecule type" value="Genomic_DNA"/>
</dbReference>
<protein>
    <submittedName>
        <fullName evidence="5">Glycosyltransferase family 61 protein</fullName>
    </submittedName>
</protein>
<name>A0A5B2W1R1_9BACT</name>
<evidence type="ECO:0000313" key="5">
    <source>
        <dbReference type="EMBL" id="KAA2244710.1"/>
    </source>
</evidence>
<keyword evidence="1" id="KW-0328">Glycosyltransferase</keyword>
<evidence type="ECO:0000259" key="4">
    <source>
        <dbReference type="Pfam" id="PF04577"/>
    </source>
</evidence>
<dbReference type="InterPro" id="IPR007657">
    <property type="entry name" value="Glycosyltransferase_61"/>
</dbReference>
<evidence type="ECO:0000313" key="6">
    <source>
        <dbReference type="Proteomes" id="UP000324611"/>
    </source>
</evidence>
<dbReference type="Pfam" id="PF04577">
    <property type="entry name" value="Glyco_transf_61"/>
    <property type="match status" value="1"/>
</dbReference>
<feature type="domain" description="Glycosyltransferase 61 catalytic" evidence="4">
    <location>
        <begin position="102"/>
        <end position="268"/>
    </location>
</feature>
<accession>A0A5B2W1R1</accession>
<evidence type="ECO:0000256" key="3">
    <source>
        <dbReference type="ARBA" id="ARBA00023180"/>
    </source>
</evidence>
<sequence>MSQELTFTVQRALPVNLTPADQPLFEQAFSLSLPPAGVQVVENAVILKDTIFSPGTLKFYITASHILPFTRQQALKRLSYYLRPFWRTAQAIWITDEWSAEYFHWMTDALTRLMAARLQGYNYPVVLPAHFRERPYITASLEMLGYSAVYLERKRPLKAASLVVPDHTAPTGNYNPALLGELRRLFAPATTVQPYRKVYVSRQRANRRRVLNEDTLLPVLQQAGFEIHCFEDYSLQEQRAIMQETKVLAGLHGAGLTNMLFMPAGGQVLEIRNMGDTHNNCFFSMAGALGHAYYYVLADGTTADTYAADFRVDAGMLASVVKEMGK</sequence>
<evidence type="ECO:0000256" key="1">
    <source>
        <dbReference type="ARBA" id="ARBA00022676"/>
    </source>
</evidence>
<reference evidence="5 6" key="1">
    <citation type="submission" date="2019-09" db="EMBL/GenBank/DDBJ databases">
        <title>Chitinophaga ginsengihumi sp. nov., isolated from soil of ginseng rhizosphere.</title>
        <authorList>
            <person name="Lee J."/>
        </authorList>
    </citation>
    <scope>NUCLEOTIDE SEQUENCE [LARGE SCALE GENOMIC DNA]</scope>
    <source>
        <strain evidence="5 6">BN140078</strain>
    </source>
</reference>
<keyword evidence="3" id="KW-0325">Glycoprotein</keyword>
<proteinExistence type="predicted"/>